<gene>
    <name evidence="1" type="ORF">ANCDUO_26370</name>
</gene>
<organism evidence="1 2">
    <name type="scientific">Ancylostoma duodenale</name>
    <dbReference type="NCBI Taxonomy" id="51022"/>
    <lineage>
        <taxon>Eukaryota</taxon>
        <taxon>Metazoa</taxon>
        <taxon>Ecdysozoa</taxon>
        <taxon>Nematoda</taxon>
        <taxon>Chromadorea</taxon>
        <taxon>Rhabditida</taxon>
        <taxon>Rhabditina</taxon>
        <taxon>Rhabditomorpha</taxon>
        <taxon>Strongyloidea</taxon>
        <taxon>Ancylostomatidae</taxon>
        <taxon>Ancylostomatinae</taxon>
        <taxon>Ancylostoma</taxon>
    </lineage>
</organism>
<reference evidence="1 2" key="1">
    <citation type="submission" date="2013-12" db="EMBL/GenBank/DDBJ databases">
        <title>Draft genome of the parsitic nematode Ancylostoma duodenale.</title>
        <authorList>
            <person name="Mitreva M."/>
        </authorList>
    </citation>
    <scope>NUCLEOTIDE SEQUENCE [LARGE SCALE GENOMIC DNA]</scope>
    <source>
        <strain evidence="1 2">Zhejiang</strain>
    </source>
</reference>
<evidence type="ECO:0000313" key="2">
    <source>
        <dbReference type="Proteomes" id="UP000054047"/>
    </source>
</evidence>
<accession>A0A0C2F9Q4</accession>
<name>A0A0C2F9Q4_9BILA</name>
<dbReference type="EMBL" id="KN784226">
    <property type="protein sequence ID" value="KIH43619.1"/>
    <property type="molecule type" value="Genomic_DNA"/>
</dbReference>
<evidence type="ECO:0000313" key="1">
    <source>
        <dbReference type="EMBL" id="KIH43619.1"/>
    </source>
</evidence>
<dbReference type="AlphaFoldDB" id="A0A0C2F9Q4"/>
<sequence length="65" mass="7700">MKWSVNADSDEDMDDGREKGLLAISSEEDEVLEEVDDVYLKIRQVREEIDKMEQVPKKLPIQNYW</sequence>
<dbReference type="Proteomes" id="UP000054047">
    <property type="component" value="Unassembled WGS sequence"/>
</dbReference>
<keyword evidence="2" id="KW-1185">Reference proteome</keyword>
<proteinExistence type="predicted"/>
<protein>
    <submittedName>
        <fullName evidence="1">Uncharacterized protein</fullName>
    </submittedName>
</protein>